<feature type="domain" description="Cysteine-rich" evidence="6">
    <location>
        <begin position="137"/>
        <end position="215"/>
    </location>
</feature>
<keyword evidence="4" id="KW-0408">Iron</keyword>
<reference evidence="8 9" key="1">
    <citation type="submission" date="2016-10" db="EMBL/GenBank/DDBJ databases">
        <authorList>
            <person name="de Groot N.N."/>
        </authorList>
    </citation>
    <scope>NUCLEOTIDE SEQUENCE [LARGE SCALE GENOMIC DNA]</scope>
    <source>
        <strain evidence="8 9">DSM 12130</strain>
    </source>
</reference>
<protein>
    <submittedName>
        <fullName evidence="8">Fe-S oxidoreductase</fullName>
    </submittedName>
</protein>
<dbReference type="PANTHER" id="PTHR43255:SF1">
    <property type="entry name" value="IRON-SULFUR-BINDING OXIDOREDUCTASE FADF-RELATED"/>
    <property type="match status" value="1"/>
</dbReference>
<dbReference type="GO" id="GO:0046872">
    <property type="term" value="F:metal ion binding"/>
    <property type="evidence" value="ECO:0007669"/>
    <property type="project" value="UniProtKB-KW"/>
</dbReference>
<organism evidence="8 9">
    <name type="scientific">Desulforhopalus singaporensis</name>
    <dbReference type="NCBI Taxonomy" id="91360"/>
    <lineage>
        <taxon>Bacteria</taxon>
        <taxon>Pseudomonadati</taxon>
        <taxon>Thermodesulfobacteriota</taxon>
        <taxon>Desulfobulbia</taxon>
        <taxon>Desulfobulbales</taxon>
        <taxon>Desulfocapsaceae</taxon>
        <taxon>Desulforhopalus</taxon>
    </lineage>
</organism>
<evidence type="ECO:0000256" key="4">
    <source>
        <dbReference type="ARBA" id="ARBA00023004"/>
    </source>
</evidence>
<dbReference type="InterPro" id="IPR051460">
    <property type="entry name" value="HdrC_iron-sulfur_subunit"/>
</dbReference>
<dbReference type="AlphaFoldDB" id="A0A1H0S747"/>
<name>A0A1H0S747_9BACT</name>
<dbReference type="STRING" id="91360.SAMN05660330_02571"/>
<evidence type="ECO:0000259" key="6">
    <source>
        <dbReference type="Pfam" id="PF02754"/>
    </source>
</evidence>
<evidence type="ECO:0000256" key="3">
    <source>
        <dbReference type="ARBA" id="ARBA00023002"/>
    </source>
</evidence>
<dbReference type="GO" id="GO:0005886">
    <property type="term" value="C:plasma membrane"/>
    <property type="evidence" value="ECO:0007669"/>
    <property type="project" value="TreeGrafter"/>
</dbReference>
<evidence type="ECO:0000259" key="7">
    <source>
        <dbReference type="Pfam" id="PF13183"/>
    </source>
</evidence>
<feature type="domain" description="Cysteine-rich" evidence="6">
    <location>
        <begin position="249"/>
        <end position="332"/>
    </location>
</feature>
<keyword evidence="2" id="KW-0479">Metal-binding</keyword>
<evidence type="ECO:0000256" key="5">
    <source>
        <dbReference type="ARBA" id="ARBA00023014"/>
    </source>
</evidence>
<accession>A0A1H0S747</accession>
<gene>
    <name evidence="8" type="ORF">SAMN05660330_02571</name>
</gene>
<evidence type="ECO:0000256" key="1">
    <source>
        <dbReference type="ARBA" id="ARBA00022485"/>
    </source>
</evidence>
<dbReference type="EMBL" id="FNJI01000017">
    <property type="protein sequence ID" value="SDP37592.1"/>
    <property type="molecule type" value="Genomic_DNA"/>
</dbReference>
<dbReference type="GO" id="GO:0016491">
    <property type="term" value="F:oxidoreductase activity"/>
    <property type="evidence" value="ECO:0007669"/>
    <property type="project" value="UniProtKB-KW"/>
</dbReference>
<keyword evidence="1" id="KW-0004">4Fe-4S</keyword>
<proteinExistence type="predicted"/>
<dbReference type="Proteomes" id="UP000199073">
    <property type="component" value="Unassembled WGS sequence"/>
</dbReference>
<dbReference type="InterPro" id="IPR017900">
    <property type="entry name" value="4Fe4S_Fe_S_CS"/>
</dbReference>
<dbReference type="Pfam" id="PF02754">
    <property type="entry name" value="CCG"/>
    <property type="match status" value="2"/>
</dbReference>
<dbReference type="SUPFAM" id="SSF46548">
    <property type="entry name" value="alpha-helical ferredoxin"/>
    <property type="match status" value="1"/>
</dbReference>
<dbReference type="Pfam" id="PF13183">
    <property type="entry name" value="Fer4_8"/>
    <property type="match status" value="1"/>
</dbReference>
<dbReference type="GO" id="GO:0051539">
    <property type="term" value="F:4 iron, 4 sulfur cluster binding"/>
    <property type="evidence" value="ECO:0007669"/>
    <property type="project" value="UniProtKB-KW"/>
</dbReference>
<dbReference type="PANTHER" id="PTHR43255">
    <property type="entry name" value="IRON-SULFUR-BINDING OXIDOREDUCTASE FADF-RELATED-RELATED"/>
    <property type="match status" value="1"/>
</dbReference>
<dbReference type="PROSITE" id="PS00198">
    <property type="entry name" value="4FE4S_FER_1"/>
    <property type="match status" value="1"/>
</dbReference>
<dbReference type="RefSeq" id="WP_092223446.1">
    <property type="nucleotide sequence ID" value="NZ_FNJI01000017.1"/>
</dbReference>
<sequence length="376" mass="42413">MTRSIYSRKVQGEKSLVPGGCNSTLQTVFRECLRCGRCGEQCSFLRRYGHPGEIAAQHLQDPSTHLQTGYFCSLCRLCTQSCPKSLPVARMFLELRRKAVKTSRGHFREHIPLRFFERVGNSRLFSIRYIPKGCDTLFFPGCTLPGIRPGQTMALYDDLRKILPKLGIVLECCNKPSHDLGRQERFAAMFLAKVDELKKRGVKNILTGCPSCLQVFQKYGDGLRTSLAYSRLDRSRPPRDGILGAEEKVTIHDPCTARFMPEVHREIRELVGRSGKKLCEMDHSSDTTFCCGEGGGAARLGQGNGDQWRQKRMAEVGGHTMITYCAGCTVSLQGEKTIHLIDLLYPELATPKDQRGGWRAYLNRLWVKKKIGEFSR</sequence>
<keyword evidence="3" id="KW-0560">Oxidoreductase</keyword>
<dbReference type="InterPro" id="IPR004017">
    <property type="entry name" value="Cys_rich_dom"/>
</dbReference>
<dbReference type="InterPro" id="IPR009051">
    <property type="entry name" value="Helical_ferredxn"/>
</dbReference>
<keyword evidence="5" id="KW-0411">Iron-sulfur</keyword>
<evidence type="ECO:0000256" key="2">
    <source>
        <dbReference type="ARBA" id="ARBA00022723"/>
    </source>
</evidence>
<dbReference type="OrthoDB" id="9803192at2"/>
<dbReference type="Gene3D" id="1.10.1060.10">
    <property type="entry name" value="Alpha-helical ferredoxin"/>
    <property type="match status" value="1"/>
</dbReference>
<feature type="domain" description="4Fe-4S ferredoxin-type" evidence="7">
    <location>
        <begin position="30"/>
        <end position="85"/>
    </location>
</feature>
<evidence type="ECO:0000313" key="8">
    <source>
        <dbReference type="EMBL" id="SDP37592.1"/>
    </source>
</evidence>
<dbReference type="InterPro" id="IPR017896">
    <property type="entry name" value="4Fe4S_Fe-S-bd"/>
</dbReference>
<keyword evidence="9" id="KW-1185">Reference proteome</keyword>
<evidence type="ECO:0000313" key="9">
    <source>
        <dbReference type="Proteomes" id="UP000199073"/>
    </source>
</evidence>